<feature type="non-terminal residue" evidence="2">
    <location>
        <position position="1"/>
    </location>
</feature>
<organism evidence="2 3">
    <name type="scientific">Mucuna pruriens</name>
    <name type="common">Velvet bean</name>
    <name type="synonym">Dolichos pruriens</name>
    <dbReference type="NCBI Taxonomy" id="157652"/>
    <lineage>
        <taxon>Eukaryota</taxon>
        <taxon>Viridiplantae</taxon>
        <taxon>Streptophyta</taxon>
        <taxon>Embryophyta</taxon>
        <taxon>Tracheophyta</taxon>
        <taxon>Spermatophyta</taxon>
        <taxon>Magnoliopsida</taxon>
        <taxon>eudicotyledons</taxon>
        <taxon>Gunneridae</taxon>
        <taxon>Pentapetalae</taxon>
        <taxon>rosids</taxon>
        <taxon>fabids</taxon>
        <taxon>Fabales</taxon>
        <taxon>Fabaceae</taxon>
        <taxon>Papilionoideae</taxon>
        <taxon>50 kb inversion clade</taxon>
        <taxon>NPAAA clade</taxon>
        <taxon>indigoferoid/millettioid clade</taxon>
        <taxon>Phaseoleae</taxon>
        <taxon>Mucuna</taxon>
    </lineage>
</organism>
<feature type="region of interest" description="Disordered" evidence="1">
    <location>
        <begin position="27"/>
        <end position="65"/>
    </location>
</feature>
<evidence type="ECO:0008006" key="4">
    <source>
        <dbReference type="Google" id="ProtNLM"/>
    </source>
</evidence>
<keyword evidence="3" id="KW-1185">Reference proteome</keyword>
<feature type="compositionally biased region" description="Basic and acidic residues" evidence="1">
    <location>
        <begin position="54"/>
        <end position="65"/>
    </location>
</feature>
<name>A0A371HMB1_MUCPR</name>
<dbReference type="AlphaFoldDB" id="A0A371HMB1"/>
<evidence type="ECO:0000256" key="1">
    <source>
        <dbReference type="SAM" id="MobiDB-lite"/>
    </source>
</evidence>
<comment type="caution">
    <text evidence="2">The sequence shown here is derived from an EMBL/GenBank/DDBJ whole genome shotgun (WGS) entry which is preliminary data.</text>
</comment>
<dbReference type="InterPro" id="IPR021109">
    <property type="entry name" value="Peptidase_aspartic_dom_sf"/>
</dbReference>
<sequence length="320" mass="36983">MSGGEWEVDLKLFITTTEEQFNALNARLDDLQSTPKYKSPTSRNNDEEEEDENLDGRNNENEKRRKCEPRCHNYLGSMNVDDYYKEMEIVMIRANVEEDREATMARFIGGLKKEIADMVELQHYMEIEELNKAIQMERQLKCQGVEYIASQYPNKRDMIMMDNGEVESESSSDDEMSPLEDCSDMEVVELVNGVVLVTRRALSIQPKEDGDVEQREHIFHSRCLVRGKVCSIILDGGSCTNVANTILVEKINLQTAKHLRPYKLQWLSNIGEVKVDKQVLVLFAIGKYKDEVLCYVVPMEVEHILLSYPWQFDRKVTHNG</sequence>
<dbReference type="CDD" id="cd00303">
    <property type="entry name" value="retropepsin_like"/>
    <property type="match status" value="1"/>
</dbReference>
<dbReference type="PANTHER" id="PTHR35046">
    <property type="entry name" value="ZINC KNUCKLE (CCHC-TYPE) FAMILY PROTEIN"/>
    <property type="match status" value="1"/>
</dbReference>
<reference evidence="2" key="1">
    <citation type="submission" date="2018-05" db="EMBL/GenBank/DDBJ databases">
        <title>Draft genome of Mucuna pruriens seed.</title>
        <authorList>
            <person name="Nnadi N.E."/>
            <person name="Vos R."/>
            <person name="Hasami M.H."/>
            <person name="Devisetty U.K."/>
            <person name="Aguiy J.C."/>
        </authorList>
    </citation>
    <scope>NUCLEOTIDE SEQUENCE [LARGE SCALE GENOMIC DNA]</scope>
    <source>
        <strain evidence="2">JCA_2017</strain>
    </source>
</reference>
<dbReference type="Proteomes" id="UP000257109">
    <property type="component" value="Unassembled WGS sequence"/>
</dbReference>
<dbReference type="PANTHER" id="PTHR35046:SF9">
    <property type="entry name" value="RNA-DIRECTED DNA POLYMERASE"/>
    <property type="match status" value="1"/>
</dbReference>
<accession>A0A371HMB1</accession>
<evidence type="ECO:0000313" key="3">
    <source>
        <dbReference type="Proteomes" id="UP000257109"/>
    </source>
</evidence>
<feature type="compositionally biased region" description="Polar residues" evidence="1">
    <location>
        <begin position="31"/>
        <end position="43"/>
    </location>
</feature>
<evidence type="ECO:0000313" key="2">
    <source>
        <dbReference type="EMBL" id="RDY03933.1"/>
    </source>
</evidence>
<proteinExistence type="predicted"/>
<protein>
    <recommendedName>
        <fullName evidence="4">Retrotransposon gag domain-containing protein</fullName>
    </recommendedName>
</protein>
<gene>
    <name evidence="2" type="ORF">CR513_12410</name>
</gene>
<dbReference type="OrthoDB" id="1747743at2759"/>
<dbReference type="EMBL" id="QJKJ01002175">
    <property type="protein sequence ID" value="RDY03933.1"/>
    <property type="molecule type" value="Genomic_DNA"/>
</dbReference>
<dbReference type="Gene3D" id="2.40.70.10">
    <property type="entry name" value="Acid Proteases"/>
    <property type="match status" value="1"/>
</dbReference>